<evidence type="ECO:0000256" key="10">
    <source>
        <dbReference type="SAM" id="MobiDB-lite"/>
    </source>
</evidence>
<dbReference type="GO" id="GO:0031201">
    <property type="term" value="C:SNARE complex"/>
    <property type="evidence" value="ECO:0007669"/>
    <property type="project" value="TreeGrafter"/>
</dbReference>
<dbReference type="GO" id="GO:0005484">
    <property type="term" value="F:SNAP receptor activity"/>
    <property type="evidence" value="ECO:0007669"/>
    <property type="project" value="InterPro"/>
</dbReference>
<feature type="coiled-coil region" evidence="9">
    <location>
        <begin position="116"/>
        <end position="143"/>
    </location>
</feature>
<dbReference type="GO" id="GO:0000139">
    <property type="term" value="C:Golgi membrane"/>
    <property type="evidence" value="ECO:0007669"/>
    <property type="project" value="UniProtKB-SubCell"/>
</dbReference>
<dbReference type="PANTHER" id="PTHR21230">
    <property type="entry name" value="VESICLE TRANSPORT V-SNARE PROTEIN VTI1-RELATED"/>
    <property type="match status" value="1"/>
</dbReference>
<evidence type="ECO:0000256" key="9">
    <source>
        <dbReference type="SAM" id="Coils"/>
    </source>
</evidence>
<dbReference type="GO" id="GO:0015031">
    <property type="term" value="P:protein transport"/>
    <property type="evidence" value="ECO:0007669"/>
    <property type="project" value="UniProtKB-KW"/>
</dbReference>
<dbReference type="GO" id="GO:0012507">
    <property type="term" value="C:ER to Golgi transport vesicle membrane"/>
    <property type="evidence" value="ECO:0007669"/>
    <property type="project" value="TreeGrafter"/>
</dbReference>
<keyword evidence="13" id="KW-1185">Reference proteome</keyword>
<evidence type="ECO:0000256" key="6">
    <source>
        <dbReference type="ARBA" id="ARBA00023034"/>
    </source>
</evidence>
<keyword evidence="4 8" id="KW-0653">Protein transport</keyword>
<keyword evidence="6" id="KW-0333">Golgi apparatus</keyword>
<comment type="function">
    <text evidence="8">Involved in transport of proteins from the cis/medial-Golgi to the trans-Golgi network.</text>
</comment>
<keyword evidence="7 8" id="KW-0472">Membrane</keyword>
<evidence type="ECO:0000256" key="3">
    <source>
        <dbReference type="ARBA" id="ARBA00022692"/>
    </source>
</evidence>
<dbReference type="Gene3D" id="1.20.5.110">
    <property type="match status" value="1"/>
</dbReference>
<feature type="region of interest" description="Disordered" evidence="10">
    <location>
        <begin position="59"/>
        <end position="87"/>
    </location>
</feature>
<evidence type="ECO:0000313" key="12">
    <source>
        <dbReference type="EMBL" id="WOK99463.1"/>
    </source>
</evidence>
<keyword evidence="2 8" id="KW-0813">Transport</keyword>
<evidence type="ECO:0000256" key="4">
    <source>
        <dbReference type="ARBA" id="ARBA00022927"/>
    </source>
</evidence>
<dbReference type="AlphaFoldDB" id="A0AAQ3K1P1"/>
<organism evidence="12 13">
    <name type="scientific">Canna indica</name>
    <name type="common">Indian-shot</name>
    <dbReference type="NCBI Taxonomy" id="4628"/>
    <lineage>
        <taxon>Eukaryota</taxon>
        <taxon>Viridiplantae</taxon>
        <taxon>Streptophyta</taxon>
        <taxon>Embryophyta</taxon>
        <taxon>Tracheophyta</taxon>
        <taxon>Spermatophyta</taxon>
        <taxon>Magnoliopsida</taxon>
        <taxon>Liliopsida</taxon>
        <taxon>Zingiberales</taxon>
        <taxon>Cannaceae</taxon>
        <taxon>Canna</taxon>
    </lineage>
</organism>
<proteinExistence type="inferred from homology"/>
<dbReference type="PIRSF" id="PIRSF028865">
    <property type="entry name" value="Membrin-2"/>
    <property type="match status" value="1"/>
</dbReference>
<dbReference type="GO" id="GO:0031902">
    <property type="term" value="C:late endosome membrane"/>
    <property type="evidence" value="ECO:0007669"/>
    <property type="project" value="TreeGrafter"/>
</dbReference>
<evidence type="ECO:0000313" key="13">
    <source>
        <dbReference type="Proteomes" id="UP001327560"/>
    </source>
</evidence>
<dbReference type="InterPro" id="IPR027027">
    <property type="entry name" value="GOSR2/Membrin/Bos1"/>
</dbReference>
<evidence type="ECO:0000256" key="2">
    <source>
        <dbReference type="ARBA" id="ARBA00022448"/>
    </source>
</evidence>
<name>A0AAQ3K1P1_9LILI</name>
<feature type="compositionally biased region" description="Low complexity" evidence="10">
    <location>
        <begin position="62"/>
        <end position="78"/>
    </location>
</feature>
<dbReference type="CDD" id="cd15863">
    <property type="entry name" value="SNARE_GS27"/>
    <property type="match status" value="1"/>
</dbReference>
<feature type="transmembrane region" description="Helical" evidence="11">
    <location>
        <begin position="243"/>
        <end position="263"/>
    </location>
</feature>
<evidence type="ECO:0000256" key="11">
    <source>
        <dbReference type="SAM" id="Phobius"/>
    </source>
</evidence>
<dbReference type="Proteomes" id="UP001327560">
    <property type="component" value="Chromosome 2"/>
</dbReference>
<keyword evidence="3 11" id="KW-0812">Transmembrane</keyword>
<evidence type="ECO:0000256" key="8">
    <source>
        <dbReference type="PIRNR" id="PIRNR028865"/>
    </source>
</evidence>
<dbReference type="SUPFAM" id="SSF58038">
    <property type="entry name" value="SNARE fusion complex"/>
    <property type="match status" value="1"/>
</dbReference>
<protein>
    <recommendedName>
        <fullName evidence="8">Membrin</fullName>
    </recommendedName>
</protein>
<dbReference type="GO" id="GO:0006906">
    <property type="term" value="P:vesicle fusion"/>
    <property type="evidence" value="ECO:0007669"/>
    <property type="project" value="TreeGrafter"/>
</dbReference>
<keyword evidence="5 11" id="KW-1133">Transmembrane helix</keyword>
<evidence type="ECO:0000256" key="7">
    <source>
        <dbReference type="ARBA" id="ARBA00023136"/>
    </source>
</evidence>
<sequence>MEIGGLNRAEGYRRLRLRFDLPGPPPMEAGGSGATLSEIYQSARRSLLRARDGLERLERLESSSSSASSSYASSSLPSVADPGELSTGMKRDIAQIRSLCAEMDRLWRSIPSRGQRDLWKRKVEQVAEEADSLKESLDKILLRQQKRVLEAKERAELFERANGDSAHVLRIFDDEAQAMQSARNSSMMLEEAYNTGVAVLAKYAEQRDRLKRAQRKALDILNTVGLSNTVLKLIERRHRVDKWIAYTGMVMIVLVVLAFVWWIR</sequence>
<gene>
    <name evidence="12" type="ORF">Cni_G08175</name>
</gene>
<comment type="subcellular location">
    <subcellularLocation>
        <location evidence="1">Golgi apparatus membrane</location>
        <topology evidence="1">Single-pass type IV membrane protein</topology>
    </subcellularLocation>
</comment>
<dbReference type="GO" id="GO:0000149">
    <property type="term" value="F:SNARE binding"/>
    <property type="evidence" value="ECO:0007669"/>
    <property type="project" value="TreeGrafter"/>
</dbReference>
<evidence type="ECO:0000256" key="5">
    <source>
        <dbReference type="ARBA" id="ARBA00022989"/>
    </source>
</evidence>
<dbReference type="EMBL" id="CP136891">
    <property type="protein sequence ID" value="WOK99463.1"/>
    <property type="molecule type" value="Genomic_DNA"/>
</dbReference>
<evidence type="ECO:0000256" key="1">
    <source>
        <dbReference type="ARBA" id="ARBA00004409"/>
    </source>
</evidence>
<dbReference type="Pfam" id="PF12352">
    <property type="entry name" value="V-SNARE_C"/>
    <property type="match status" value="1"/>
</dbReference>
<dbReference type="GO" id="GO:0005789">
    <property type="term" value="C:endoplasmic reticulum membrane"/>
    <property type="evidence" value="ECO:0007669"/>
    <property type="project" value="TreeGrafter"/>
</dbReference>
<keyword evidence="9" id="KW-0175">Coiled coil</keyword>
<reference evidence="12 13" key="1">
    <citation type="submission" date="2023-10" db="EMBL/GenBank/DDBJ databases">
        <title>Chromosome-scale genome assembly provides insights into flower coloration mechanisms of Canna indica.</title>
        <authorList>
            <person name="Li C."/>
        </authorList>
    </citation>
    <scope>NUCLEOTIDE SEQUENCE [LARGE SCALE GENOMIC DNA]</scope>
    <source>
        <tissue evidence="12">Flower</tissue>
    </source>
</reference>
<accession>A0AAQ3K1P1</accession>
<comment type="similarity">
    <text evidence="8">Belongs to the GOSR2 family.</text>
</comment>
<dbReference type="PANTHER" id="PTHR21230:SF1">
    <property type="entry name" value="GOLGI SNAP RECEPTOR COMPLEX MEMBER 2"/>
    <property type="match status" value="1"/>
</dbReference>